<gene>
    <name evidence="4" type="ORF">GCM10010913_18020</name>
</gene>
<evidence type="ECO:0000256" key="2">
    <source>
        <dbReference type="ARBA" id="ARBA00022795"/>
    </source>
</evidence>
<evidence type="ECO:0000256" key="3">
    <source>
        <dbReference type="SAM" id="MobiDB-lite"/>
    </source>
</evidence>
<dbReference type="InterPro" id="IPR005648">
    <property type="entry name" value="FlgD"/>
</dbReference>
<dbReference type="EMBL" id="BMIW01000010">
    <property type="protein sequence ID" value="GGF96752.1"/>
    <property type="molecule type" value="Genomic_DNA"/>
</dbReference>
<evidence type="ECO:0000313" key="4">
    <source>
        <dbReference type="EMBL" id="GGF96752.1"/>
    </source>
</evidence>
<proteinExistence type="inferred from homology"/>
<reference evidence="5" key="1">
    <citation type="journal article" date="2019" name="Int. J. Syst. Evol. Microbiol.">
        <title>The Global Catalogue of Microorganisms (GCM) 10K type strain sequencing project: providing services to taxonomists for standard genome sequencing and annotation.</title>
        <authorList>
            <consortium name="The Broad Institute Genomics Platform"/>
            <consortium name="The Broad Institute Genome Sequencing Center for Infectious Disease"/>
            <person name="Wu L."/>
            <person name="Ma J."/>
        </authorList>
    </citation>
    <scope>NUCLEOTIDE SEQUENCE [LARGE SCALE GENOMIC DNA]</scope>
    <source>
        <strain evidence="5">CGMCC 1.15420</strain>
    </source>
</reference>
<evidence type="ECO:0000313" key="5">
    <source>
        <dbReference type="Proteomes" id="UP000608420"/>
    </source>
</evidence>
<comment type="caution">
    <text evidence="4">The sequence shown here is derived from an EMBL/GenBank/DDBJ whole genome shotgun (WGS) entry which is preliminary data.</text>
</comment>
<name>A0ABQ1VUG6_9BACL</name>
<protein>
    <recommendedName>
        <fullName evidence="6">Basal-body rod modification protein FlgD</fullName>
    </recommendedName>
</protein>
<keyword evidence="2" id="KW-1005">Bacterial flagellum biogenesis</keyword>
<evidence type="ECO:0008006" key="6">
    <source>
        <dbReference type="Google" id="ProtNLM"/>
    </source>
</evidence>
<keyword evidence="5" id="KW-1185">Reference proteome</keyword>
<accession>A0ABQ1VUG6</accession>
<dbReference type="Pfam" id="PF03963">
    <property type="entry name" value="FlgD"/>
    <property type="match status" value="1"/>
</dbReference>
<comment type="similarity">
    <text evidence="1">Belongs to the FlgD family.</text>
</comment>
<evidence type="ECO:0000256" key="1">
    <source>
        <dbReference type="ARBA" id="ARBA00010577"/>
    </source>
</evidence>
<sequence>MADVVTPKVMWPNYSAENVATASKLDNTLGKDAFLKLLITQMGNQDPLSPMDNKDTIAQLAQFSSVEQLVKISDQIAVMNQSLGNTSGLIGKAVSWNKSTTTGEYDIATGKPVIISDKAGGIVEAVIVRDGQMYVRVGNQDIEVSKIERVENPPEVEEPSDRPSEEIQPPAETAPEEPPVDQGAKTDE</sequence>
<feature type="region of interest" description="Disordered" evidence="3">
    <location>
        <begin position="146"/>
        <end position="188"/>
    </location>
</feature>
<dbReference type="Proteomes" id="UP000608420">
    <property type="component" value="Unassembled WGS sequence"/>
</dbReference>
<organism evidence="4 5">
    <name type="scientific">Paenibacillus aceti</name>
    <dbReference type="NCBI Taxonomy" id="1820010"/>
    <lineage>
        <taxon>Bacteria</taxon>
        <taxon>Bacillati</taxon>
        <taxon>Bacillota</taxon>
        <taxon>Bacilli</taxon>
        <taxon>Bacillales</taxon>
        <taxon>Paenibacillaceae</taxon>
        <taxon>Paenibacillus</taxon>
    </lineage>
</organism>
<dbReference type="RefSeq" id="WP_120461287.1">
    <property type="nucleotide sequence ID" value="NZ_BMIW01000010.1"/>
</dbReference>